<evidence type="ECO:0000256" key="2">
    <source>
        <dbReference type="ARBA" id="ARBA00022525"/>
    </source>
</evidence>
<evidence type="ECO:0000256" key="3">
    <source>
        <dbReference type="ARBA" id="ARBA00022729"/>
    </source>
</evidence>
<gene>
    <name evidence="8" type="ORF">ATZ35_06100</name>
</gene>
<dbReference type="AlphaFoldDB" id="A0A0U2LVG4"/>
<keyword evidence="1" id="KW-0134">Cell wall</keyword>
<reference evidence="9" key="1">
    <citation type="submission" date="2015-12" db="EMBL/GenBank/DDBJ databases">
        <authorList>
            <person name="Lauer A."/>
            <person name="Humrighouse B."/>
            <person name="Loparev V."/>
            <person name="Shewmaker P.L."/>
            <person name="Whitney A.M."/>
            <person name="McLaughlin R.W."/>
        </authorList>
    </citation>
    <scope>NUCLEOTIDE SEQUENCE [LARGE SCALE GENOMIC DNA]</scope>
    <source>
        <strain evidence="9">LMG 26678</strain>
    </source>
</reference>
<feature type="signal peptide" evidence="6">
    <location>
        <begin position="1"/>
        <end position="25"/>
    </location>
</feature>
<evidence type="ECO:0000313" key="8">
    <source>
        <dbReference type="EMBL" id="ALS36741.1"/>
    </source>
</evidence>
<feature type="domain" description="Gram-positive cocci surface proteins LPxTG" evidence="7">
    <location>
        <begin position="53"/>
        <end position="90"/>
    </location>
</feature>
<evidence type="ECO:0000256" key="5">
    <source>
        <dbReference type="SAM" id="Phobius"/>
    </source>
</evidence>
<feature type="chain" id="PRO_5006831161" description="Gram-positive cocci surface proteins LPxTG domain-containing protein" evidence="6">
    <location>
        <begin position="26"/>
        <end position="97"/>
    </location>
</feature>
<dbReference type="NCBIfam" id="TIGR01167">
    <property type="entry name" value="LPXTG_anchor"/>
    <property type="match status" value="1"/>
</dbReference>
<evidence type="ECO:0000256" key="6">
    <source>
        <dbReference type="SAM" id="SignalP"/>
    </source>
</evidence>
<keyword evidence="5" id="KW-1133">Transmembrane helix</keyword>
<accession>A0A0U2LVG4</accession>
<name>A0A0U2LVG4_9ENTE</name>
<keyword evidence="5" id="KW-0472">Membrane</keyword>
<evidence type="ECO:0000256" key="4">
    <source>
        <dbReference type="ARBA" id="ARBA00023088"/>
    </source>
</evidence>
<dbReference type="STRING" id="118060.ATZ35_06100"/>
<feature type="transmembrane region" description="Helical" evidence="5">
    <location>
        <begin position="65"/>
        <end position="86"/>
    </location>
</feature>
<protein>
    <recommendedName>
        <fullName evidence="7">Gram-positive cocci surface proteins LPxTG domain-containing protein</fullName>
    </recommendedName>
</protein>
<evidence type="ECO:0000259" key="7">
    <source>
        <dbReference type="Pfam" id="PF00746"/>
    </source>
</evidence>
<dbReference type="InterPro" id="IPR019931">
    <property type="entry name" value="LPXTG_anchor"/>
</dbReference>
<keyword evidence="9" id="KW-1185">Reference proteome</keyword>
<keyword evidence="5" id="KW-0812">Transmembrane</keyword>
<sequence>MKKLIQSSICLLLLFVPFYGTSAEASGKTQSDITFIQGDHPKKPIIDTIFSGNKKGILPQTGEELSLYLLIIGICLLIFIYLGFYLKNKNTRKKEQE</sequence>
<keyword evidence="3 6" id="KW-0732">Signal</keyword>
<dbReference type="EMBL" id="CP013655">
    <property type="protein sequence ID" value="ALS36741.1"/>
    <property type="molecule type" value="Genomic_DNA"/>
</dbReference>
<keyword evidence="2" id="KW-0964">Secreted</keyword>
<dbReference type="Proteomes" id="UP000067523">
    <property type="component" value="Chromosome"/>
</dbReference>
<proteinExistence type="predicted"/>
<organism evidence="8 9">
    <name type="scientific">Enterococcus rotai</name>
    <dbReference type="NCBI Taxonomy" id="118060"/>
    <lineage>
        <taxon>Bacteria</taxon>
        <taxon>Bacillati</taxon>
        <taxon>Bacillota</taxon>
        <taxon>Bacilli</taxon>
        <taxon>Lactobacillales</taxon>
        <taxon>Enterococcaceae</taxon>
        <taxon>Enterococcus</taxon>
    </lineage>
</organism>
<dbReference type="Pfam" id="PF00746">
    <property type="entry name" value="Gram_pos_anchor"/>
    <property type="match status" value="1"/>
</dbReference>
<dbReference type="RefSeq" id="WP_208929960.1">
    <property type="nucleotide sequence ID" value="NZ_CP013655.1"/>
</dbReference>
<dbReference type="KEGG" id="erx:ATZ35_06100"/>
<evidence type="ECO:0000313" key="9">
    <source>
        <dbReference type="Proteomes" id="UP000067523"/>
    </source>
</evidence>
<keyword evidence="4" id="KW-0572">Peptidoglycan-anchor</keyword>
<evidence type="ECO:0000256" key="1">
    <source>
        <dbReference type="ARBA" id="ARBA00022512"/>
    </source>
</evidence>